<keyword evidence="1" id="KW-0472">Membrane</keyword>
<dbReference type="Proteomes" id="UP000677126">
    <property type="component" value="Chromosome"/>
</dbReference>
<protein>
    <submittedName>
        <fullName evidence="2">Uncharacterized protein</fullName>
    </submittedName>
</protein>
<evidence type="ECO:0000313" key="3">
    <source>
        <dbReference type="Proteomes" id="UP000677126"/>
    </source>
</evidence>
<keyword evidence="1" id="KW-1133">Transmembrane helix</keyword>
<organism evidence="2 3">
    <name type="scientific">Novosphingobium decolorationis</name>
    <dbReference type="NCBI Taxonomy" id="2698673"/>
    <lineage>
        <taxon>Bacteria</taxon>
        <taxon>Pseudomonadati</taxon>
        <taxon>Pseudomonadota</taxon>
        <taxon>Alphaproteobacteria</taxon>
        <taxon>Sphingomonadales</taxon>
        <taxon>Sphingomonadaceae</taxon>
        <taxon>Novosphingobium</taxon>
    </lineage>
</organism>
<keyword evidence="3" id="KW-1185">Reference proteome</keyword>
<feature type="transmembrane region" description="Helical" evidence="1">
    <location>
        <begin position="203"/>
        <end position="231"/>
    </location>
</feature>
<keyword evidence="1" id="KW-0812">Transmembrane</keyword>
<name>A0ABX8E6E8_9SPHN</name>
<evidence type="ECO:0000256" key="1">
    <source>
        <dbReference type="SAM" id="Phobius"/>
    </source>
</evidence>
<accession>A0ABX8E6E8</accession>
<proteinExistence type="predicted"/>
<evidence type="ECO:0000313" key="2">
    <source>
        <dbReference type="EMBL" id="QVM84762.1"/>
    </source>
</evidence>
<gene>
    <name evidence="2" type="ORF">HT578_14680</name>
</gene>
<sequence>MARQSLLAVAATVHDHAIPELEALLRTMTRAPEAPGQADPDNPIIPFGQIEGLHFLRFVLLEDPSLPDRAAYPRLPAYEPTRLMLMVDGDGSPQDLLQRLLATAHEGLVRVFIHCDATVTGTNIAAWMDRHRVRSAANYVNWPGRSARQVREEAQLHEAWLTVRLEHPDTSPEELWPLLRAAAQDLPLSPPVRPSLSERLGNLLHLLSFPVLALLSLPVLLPALPVLIVMLRRRETRDRVIAPRPSRARNTMLSALEDHDVTNPYSAIGSLKLGRFRRWLTIVILWVINWGARHIYRSGRLARVNTIHFASWTFLDDRRRVFFASNYDGSREAYNDDFIDKVAFGLNLSFSNGLGYPRTDWLVRGGARHERDFKWYLFHHQIPTQVWYNPFRGLTTYDMARNARLRATYERRPTGAELARFVAEI</sequence>
<dbReference type="RefSeq" id="WP_213500372.1">
    <property type="nucleotide sequence ID" value="NZ_CP054856.1"/>
</dbReference>
<reference evidence="2 3" key="1">
    <citation type="journal article" date="2021" name="Int. J. Syst. Evol. Microbiol.">
        <title>Novosphingobium decolorationis sp. nov., an aniline blue-decolourizing bacterium isolated from East Pacific sediment.</title>
        <authorList>
            <person name="Chen X."/>
            <person name="Dong B."/>
            <person name="Chen T."/>
            <person name="Ren N."/>
            <person name="Wang J."/>
            <person name="Xu Y."/>
            <person name="Yang J."/>
            <person name="Zhu S."/>
            <person name="Chen J."/>
        </authorList>
    </citation>
    <scope>NUCLEOTIDE SEQUENCE [LARGE SCALE GENOMIC DNA]</scope>
    <source>
        <strain evidence="2 3">502str22</strain>
    </source>
</reference>
<dbReference type="EMBL" id="CP054856">
    <property type="protein sequence ID" value="QVM84762.1"/>
    <property type="molecule type" value="Genomic_DNA"/>
</dbReference>